<keyword evidence="9" id="KW-0406">Ion transport</keyword>
<evidence type="ECO:0000256" key="9">
    <source>
        <dbReference type="ARBA" id="ARBA00023065"/>
    </source>
</evidence>
<comment type="subcellular location">
    <subcellularLocation>
        <location evidence="1">Cell outer membrane</location>
        <topology evidence="1">Multi-pass membrane protein</topology>
    </subcellularLocation>
</comment>
<gene>
    <name evidence="18" type="ORF">GHC57_02400</name>
</gene>
<evidence type="ECO:0000256" key="6">
    <source>
        <dbReference type="ARBA" id="ARBA00022692"/>
    </source>
</evidence>
<feature type="domain" description="Polysaccharide export protein N-terminal" evidence="16">
    <location>
        <begin position="39"/>
        <end position="109"/>
    </location>
</feature>
<keyword evidence="7 15" id="KW-0732">Signal</keyword>
<feature type="domain" description="SLBB" evidence="17">
    <location>
        <begin position="119"/>
        <end position="199"/>
    </location>
</feature>
<evidence type="ECO:0000256" key="10">
    <source>
        <dbReference type="ARBA" id="ARBA00023114"/>
    </source>
</evidence>
<keyword evidence="8" id="KW-0625">Polysaccharide transport</keyword>
<evidence type="ECO:0000256" key="4">
    <source>
        <dbReference type="ARBA" id="ARBA00022452"/>
    </source>
</evidence>
<evidence type="ECO:0000256" key="7">
    <source>
        <dbReference type="ARBA" id="ARBA00022729"/>
    </source>
</evidence>
<dbReference type="OrthoDB" id="9808421at2"/>
<evidence type="ECO:0000256" key="11">
    <source>
        <dbReference type="ARBA" id="ARBA00023136"/>
    </source>
</evidence>
<dbReference type="Proteomes" id="UP000434582">
    <property type="component" value="Unassembled WGS sequence"/>
</dbReference>
<dbReference type="AlphaFoldDB" id="A0A7X2D270"/>
<dbReference type="RefSeq" id="WP_153340773.1">
    <property type="nucleotide sequence ID" value="NZ_WIVE01000003.1"/>
</dbReference>
<feature type="chain" id="PRO_5031436435" evidence="15">
    <location>
        <begin position="22"/>
        <end position="204"/>
    </location>
</feature>
<keyword evidence="14" id="KW-0449">Lipoprotein</keyword>
<dbReference type="InterPro" id="IPR054765">
    <property type="entry name" value="SLBB_dom"/>
</dbReference>
<evidence type="ECO:0000313" key="19">
    <source>
        <dbReference type="Proteomes" id="UP000434582"/>
    </source>
</evidence>
<keyword evidence="11" id="KW-0472">Membrane</keyword>
<dbReference type="InterPro" id="IPR049712">
    <property type="entry name" value="Poly_export"/>
</dbReference>
<accession>A0A7X2D270</accession>
<protein>
    <submittedName>
        <fullName evidence="18">Sugar ABC transporter substrate-binding protein</fullName>
    </submittedName>
</protein>
<comment type="similarity">
    <text evidence="2">Belongs to the BexD/CtrA/VexA family.</text>
</comment>
<evidence type="ECO:0000313" key="18">
    <source>
        <dbReference type="EMBL" id="MQX35361.1"/>
    </source>
</evidence>
<evidence type="ECO:0000256" key="5">
    <source>
        <dbReference type="ARBA" id="ARBA00022597"/>
    </source>
</evidence>
<dbReference type="GO" id="GO:0015288">
    <property type="term" value="F:porin activity"/>
    <property type="evidence" value="ECO:0007669"/>
    <property type="project" value="UniProtKB-KW"/>
</dbReference>
<keyword evidence="13" id="KW-0998">Cell outer membrane</keyword>
<dbReference type="EMBL" id="WIVE01000003">
    <property type="protein sequence ID" value="MQX35361.1"/>
    <property type="molecule type" value="Genomic_DNA"/>
</dbReference>
<keyword evidence="3" id="KW-0813">Transport</keyword>
<feature type="signal peptide" evidence="15">
    <location>
        <begin position="1"/>
        <end position="21"/>
    </location>
</feature>
<proteinExistence type="inferred from homology"/>
<evidence type="ECO:0000256" key="3">
    <source>
        <dbReference type="ARBA" id="ARBA00022448"/>
    </source>
</evidence>
<dbReference type="InterPro" id="IPR003715">
    <property type="entry name" value="Poly_export_N"/>
</dbReference>
<sequence>MSIARTLWRNCVVAVMGLAMVACTTYPDAPAEPAGGDDIYIIGPLDQLEIFVWGDTELSRQVIVRPDGRLSTPLIQDMLAAGKTPSELSDDLADALTPYIQEPLVTVIVNGFSGPVDRQVRIVGAVNAPTDLPYRRDLTVLDVMLDVGGLTEFADGNAAILIRGEGEARKTYRVRLDDLLKDSDIDANVAVLPGDIIMVPEALL</sequence>
<keyword evidence="12" id="KW-0564">Palmitate</keyword>
<reference evidence="18 19" key="1">
    <citation type="submission" date="2019-10" db="EMBL/GenBank/DDBJ databases">
        <title>Draft whole-genome sequence of the purple nonsulfur photosynthetic bacterium Roseospira navarrensis DSM 15114.</title>
        <authorList>
            <person name="Kyndt J.A."/>
            <person name="Meyer T.E."/>
        </authorList>
    </citation>
    <scope>NUCLEOTIDE SEQUENCE [LARGE SCALE GENOMIC DNA]</scope>
    <source>
        <strain evidence="18 19">DSM 15114</strain>
    </source>
</reference>
<dbReference type="Pfam" id="PF02563">
    <property type="entry name" value="Poly_export"/>
    <property type="match status" value="1"/>
</dbReference>
<dbReference type="GO" id="GO:0046930">
    <property type="term" value="C:pore complex"/>
    <property type="evidence" value="ECO:0007669"/>
    <property type="project" value="UniProtKB-KW"/>
</dbReference>
<keyword evidence="10" id="KW-0626">Porin</keyword>
<evidence type="ECO:0000259" key="17">
    <source>
        <dbReference type="Pfam" id="PF22461"/>
    </source>
</evidence>
<dbReference type="PANTHER" id="PTHR33619:SF3">
    <property type="entry name" value="POLYSACCHARIDE EXPORT PROTEIN GFCE-RELATED"/>
    <property type="match status" value="1"/>
</dbReference>
<dbReference type="PANTHER" id="PTHR33619">
    <property type="entry name" value="POLYSACCHARIDE EXPORT PROTEIN GFCE-RELATED"/>
    <property type="match status" value="1"/>
</dbReference>
<comment type="caution">
    <text evidence="18">The sequence shown here is derived from an EMBL/GenBank/DDBJ whole genome shotgun (WGS) entry which is preliminary data.</text>
</comment>
<keyword evidence="5" id="KW-0762">Sugar transport</keyword>
<dbReference type="NCBIfam" id="TIGR03027">
    <property type="entry name" value="pepcterm_export"/>
    <property type="match status" value="1"/>
</dbReference>
<evidence type="ECO:0000256" key="8">
    <source>
        <dbReference type="ARBA" id="ARBA00023047"/>
    </source>
</evidence>
<evidence type="ECO:0000256" key="2">
    <source>
        <dbReference type="ARBA" id="ARBA00009450"/>
    </source>
</evidence>
<name>A0A7X2D270_9PROT</name>
<dbReference type="GO" id="GO:0015159">
    <property type="term" value="F:polysaccharide transmembrane transporter activity"/>
    <property type="evidence" value="ECO:0007669"/>
    <property type="project" value="InterPro"/>
</dbReference>
<keyword evidence="4" id="KW-1134">Transmembrane beta strand</keyword>
<keyword evidence="6" id="KW-0812">Transmembrane</keyword>
<dbReference type="Pfam" id="PF22461">
    <property type="entry name" value="SLBB_2"/>
    <property type="match status" value="1"/>
</dbReference>
<dbReference type="PROSITE" id="PS51257">
    <property type="entry name" value="PROKAR_LIPOPROTEIN"/>
    <property type="match status" value="1"/>
</dbReference>
<dbReference type="GO" id="GO:0009279">
    <property type="term" value="C:cell outer membrane"/>
    <property type="evidence" value="ECO:0007669"/>
    <property type="project" value="UniProtKB-SubCell"/>
</dbReference>
<dbReference type="InterPro" id="IPR017477">
    <property type="entry name" value="PEP-CTERM_polysacc_export"/>
</dbReference>
<dbReference type="GO" id="GO:0006811">
    <property type="term" value="P:monoatomic ion transport"/>
    <property type="evidence" value="ECO:0007669"/>
    <property type="project" value="UniProtKB-KW"/>
</dbReference>
<evidence type="ECO:0000256" key="14">
    <source>
        <dbReference type="ARBA" id="ARBA00023288"/>
    </source>
</evidence>
<keyword evidence="19" id="KW-1185">Reference proteome</keyword>
<evidence type="ECO:0000256" key="1">
    <source>
        <dbReference type="ARBA" id="ARBA00004571"/>
    </source>
</evidence>
<evidence type="ECO:0000259" key="16">
    <source>
        <dbReference type="Pfam" id="PF02563"/>
    </source>
</evidence>
<dbReference type="Gene3D" id="3.30.1950.10">
    <property type="entry name" value="wza like domain"/>
    <property type="match status" value="1"/>
</dbReference>
<evidence type="ECO:0000256" key="15">
    <source>
        <dbReference type="SAM" id="SignalP"/>
    </source>
</evidence>
<dbReference type="Gene3D" id="3.10.560.10">
    <property type="entry name" value="Outer membrane lipoprotein wza domain like"/>
    <property type="match status" value="1"/>
</dbReference>
<evidence type="ECO:0000256" key="12">
    <source>
        <dbReference type="ARBA" id="ARBA00023139"/>
    </source>
</evidence>
<organism evidence="18 19">
    <name type="scientific">Roseospira navarrensis</name>
    <dbReference type="NCBI Taxonomy" id="140058"/>
    <lineage>
        <taxon>Bacteria</taxon>
        <taxon>Pseudomonadati</taxon>
        <taxon>Pseudomonadota</taxon>
        <taxon>Alphaproteobacteria</taxon>
        <taxon>Rhodospirillales</taxon>
        <taxon>Rhodospirillaceae</taxon>
        <taxon>Roseospira</taxon>
    </lineage>
</organism>
<evidence type="ECO:0000256" key="13">
    <source>
        <dbReference type="ARBA" id="ARBA00023237"/>
    </source>
</evidence>